<dbReference type="AlphaFoldDB" id="A0A345CUQ1"/>
<feature type="domain" description="ProQ/FinO" evidence="5">
    <location>
        <begin position="36"/>
        <end position="142"/>
    </location>
</feature>
<dbReference type="Proteomes" id="UP000264980">
    <property type="component" value="Chromosome"/>
</dbReference>
<dbReference type="PANTHER" id="PTHR38106">
    <property type="entry name" value="RNA CHAPERONE PROQ"/>
    <property type="match status" value="1"/>
</dbReference>
<dbReference type="SUPFAM" id="SSF48657">
    <property type="entry name" value="FinO-like"/>
    <property type="match status" value="1"/>
</dbReference>
<dbReference type="GO" id="GO:0034057">
    <property type="term" value="F:RNA strand-exchange activity"/>
    <property type="evidence" value="ECO:0007669"/>
    <property type="project" value="InterPro"/>
</dbReference>
<dbReference type="GO" id="GO:0033592">
    <property type="term" value="F:RNA strand annealing activity"/>
    <property type="evidence" value="ECO:0007669"/>
    <property type="project" value="InterPro"/>
</dbReference>
<protein>
    <recommendedName>
        <fullName evidence="5">ProQ/FinO domain-containing protein</fullName>
    </recommendedName>
</protein>
<dbReference type="EMBL" id="CP013970">
    <property type="protein sequence ID" value="AXF77168.1"/>
    <property type="molecule type" value="Genomic_DNA"/>
</dbReference>
<reference evidence="6 7" key="1">
    <citation type="submission" date="2016-01" db="EMBL/GenBank/DDBJ databases">
        <authorList>
            <person name="Oliw E.H."/>
        </authorList>
    </citation>
    <scope>NUCLEOTIDE SEQUENCE [LARGE SCALE GENOMIC DNA]</scope>
    <source>
        <strain evidence="6 7">MDcuke</strain>
    </source>
</reference>
<evidence type="ECO:0000313" key="6">
    <source>
        <dbReference type="EMBL" id="AXF77168.1"/>
    </source>
</evidence>
<proteinExistence type="predicted"/>
<dbReference type="Pfam" id="PF04352">
    <property type="entry name" value="ProQ"/>
    <property type="match status" value="1"/>
</dbReference>
<keyword evidence="1" id="KW-0963">Cytoplasm</keyword>
<keyword evidence="3" id="KW-0143">Chaperone</keyword>
<dbReference type="GO" id="GO:0005829">
    <property type="term" value="C:cytosol"/>
    <property type="evidence" value="ECO:0007669"/>
    <property type="project" value="TreeGrafter"/>
</dbReference>
<evidence type="ECO:0000313" key="7">
    <source>
        <dbReference type="Proteomes" id="UP000264980"/>
    </source>
</evidence>
<evidence type="ECO:0000256" key="2">
    <source>
        <dbReference type="ARBA" id="ARBA00022884"/>
    </source>
</evidence>
<feature type="compositionally biased region" description="Polar residues" evidence="4">
    <location>
        <begin position="1"/>
        <end position="16"/>
    </location>
</feature>
<evidence type="ECO:0000256" key="4">
    <source>
        <dbReference type="SAM" id="MobiDB-lite"/>
    </source>
</evidence>
<evidence type="ECO:0000256" key="3">
    <source>
        <dbReference type="ARBA" id="ARBA00023186"/>
    </source>
</evidence>
<keyword evidence="2" id="KW-0694">RNA-binding</keyword>
<accession>A0A345CUQ1</accession>
<dbReference type="SMART" id="SM00945">
    <property type="entry name" value="ProQ"/>
    <property type="match status" value="1"/>
</dbReference>
<dbReference type="InterPro" id="IPR016103">
    <property type="entry name" value="ProQ/FinO"/>
</dbReference>
<dbReference type="InterPro" id="IPR023529">
    <property type="entry name" value="ProQ"/>
</dbReference>
<evidence type="ECO:0000259" key="5">
    <source>
        <dbReference type="SMART" id="SM00945"/>
    </source>
</evidence>
<dbReference type="GO" id="GO:0010608">
    <property type="term" value="P:post-transcriptional regulation of gene expression"/>
    <property type="evidence" value="ECO:0007669"/>
    <property type="project" value="InterPro"/>
</dbReference>
<sequence>MIPFTEQMTPSLQKQHCNPCPGAGKEKKSPSRAGGWKSKHIQLIAAHYPGLFRPRNVKPLKVGIREDIQSDMVVKGLSVDPKYVAWALAALTRTPRYLRSVAAGGLRYDLRDQPCGQVTPEQQIMAKATLAAMNNRRETTAQALAGERSQAAKKP</sequence>
<evidence type="ECO:0000256" key="1">
    <source>
        <dbReference type="ARBA" id="ARBA00022490"/>
    </source>
</evidence>
<dbReference type="RefSeq" id="WP_233479895.1">
    <property type="nucleotide sequence ID" value="NZ_CP013970.1"/>
</dbReference>
<dbReference type="InterPro" id="IPR036442">
    <property type="entry name" value="ProQ/FinO_sf"/>
</dbReference>
<name>A0A345CUQ1_9GAMM</name>
<gene>
    <name evidence="6" type="ORF">AV903_15865</name>
</gene>
<organism evidence="6 7">
    <name type="scientific">Erwinia tracheiphila</name>
    <dbReference type="NCBI Taxonomy" id="65700"/>
    <lineage>
        <taxon>Bacteria</taxon>
        <taxon>Pseudomonadati</taxon>
        <taxon>Pseudomonadota</taxon>
        <taxon>Gammaproteobacteria</taxon>
        <taxon>Enterobacterales</taxon>
        <taxon>Erwiniaceae</taxon>
        <taxon>Erwinia</taxon>
    </lineage>
</organism>
<dbReference type="PANTHER" id="PTHR38106:SF1">
    <property type="entry name" value="RNA CHAPERONE PROQ"/>
    <property type="match status" value="1"/>
</dbReference>
<dbReference type="Gene3D" id="1.10.1710.10">
    <property type="entry name" value="ProQ/FinO domain"/>
    <property type="match status" value="1"/>
</dbReference>
<feature type="region of interest" description="Disordered" evidence="4">
    <location>
        <begin position="1"/>
        <end position="36"/>
    </location>
</feature>